<evidence type="ECO:0008006" key="4">
    <source>
        <dbReference type="Google" id="ProtNLM"/>
    </source>
</evidence>
<dbReference type="STRING" id="1797727.A3B51_02650"/>
<dbReference type="Gene3D" id="2.60.40.10">
    <property type="entry name" value="Immunoglobulins"/>
    <property type="match status" value="1"/>
</dbReference>
<feature type="transmembrane region" description="Helical" evidence="1">
    <location>
        <begin position="99"/>
        <end position="119"/>
    </location>
</feature>
<dbReference type="Proteomes" id="UP000176780">
    <property type="component" value="Unassembled WGS sequence"/>
</dbReference>
<dbReference type="Pfam" id="PF13413">
    <property type="entry name" value="HTH_25"/>
    <property type="match status" value="1"/>
</dbReference>
<dbReference type="InterPro" id="IPR050400">
    <property type="entry name" value="Bact_Cytoskel_RodZ"/>
</dbReference>
<keyword evidence="1" id="KW-0472">Membrane</keyword>
<dbReference type="GO" id="GO:0003677">
    <property type="term" value="F:DNA binding"/>
    <property type="evidence" value="ECO:0007669"/>
    <property type="project" value="InterPro"/>
</dbReference>
<dbReference type="PANTHER" id="PTHR34475:SF1">
    <property type="entry name" value="CYTOSKELETON PROTEIN RODZ"/>
    <property type="match status" value="1"/>
</dbReference>
<reference evidence="2 3" key="1">
    <citation type="journal article" date="2016" name="Nat. Commun.">
        <title>Thousands of microbial genomes shed light on interconnected biogeochemical processes in an aquifer system.</title>
        <authorList>
            <person name="Anantharaman K."/>
            <person name="Brown C.T."/>
            <person name="Hug L.A."/>
            <person name="Sharon I."/>
            <person name="Castelle C.J."/>
            <person name="Probst A.J."/>
            <person name="Thomas B.C."/>
            <person name="Singh A."/>
            <person name="Wilkins M.J."/>
            <person name="Karaoz U."/>
            <person name="Brodie E.L."/>
            <person name="Williams K.H."/>
            <person name="Hubbard S.S."/>
            <person name="Banfield J.F."/>
        </authorList>
    </citation>
    <scope>NUCLEOTIDE SEQUENCE [LARGE SCALE GENOMIC DNA]</scope>
</reference>
<sequence length="208" mass="24041">MRHFGEILSSQRKFKRISISRAASDLLIKKEHLEALEQEDWPSLPEPPFVKGFITSYAHYLSLDPKHILAIYRREYDERKYPKSHSLERRQRRLFLTPARLVNLVFALAIVIFIAYLTVQYLSILQAPKLEIFSPQDDVTLTVPAVVVSGKVEKDTTVSIDGQFVLITPEGNFSYQYNLKEGKNIIEIIASKRLSPKSKITRTIRLIR</sequence>
<protein>
    <recommendedName>
        <fullName evidence="4">DUF4115 domain-containing protein</fullName>
    </recommendedName>
</protein>
<comment type="caution">
    <text evidence="2">The sequence shown here is derived from an EMBL/GenBank/DDBJ whole genome shotgun (WGS) entry which is preliminary data.</text>
</comment>
<evidence type="ECO:0000313" key="3">
    <source>
        <dbReference type="Proteomes" id="UP000176780"/>
    </source>
</evidence>
<proteinExistence type="predicted"/>
<dbReference type="PANTHER" id="PTHR34475">
    <property type="match status" value="1"/>
</dbReference>
<organism evidence="2 3">
    <name type="scientific">Candidatus Curtissbacteria bacterium RIFCSPLOWO2_01_FULL_41_18</name>
    <dbReference type="NCBI Taxonomy" id="1797727"/>
    <lineage>
        <taxon>Bacteria</taxon>
        <taxon>Candidatus Curtissiibacteriota</taxon>
    </lineage>
</organism>
<dbReference type="Gene3D" id="1.10.260.40">
    <property type="entry name" value="lambda repressor-like DNA-binding domains"/>
    <property type="match status" value="1"/>
</dbReference>
<dbReference type="Pfam" id="PF09136">
    <property type="entry name" value="Glucodextran_B"/>
    <property type="match status" value="1"/>
</dbReference>
<dbReference type="InterPro" id="IPR010982">
    <property type="entry name" value="Lambda_DNA-bd_dom_sf"/>
</dbReference>
<accession>A0A1F5HLD7</accession>
<dbReference type="AlphaFoldDB" id="A0A1F5HLD7"/>
<keyword evidence="1" id="KW-1133">Transmembrane helix</keyword>
<gene>
    <name evidence="2" type="ORF">A3B51_02650</name>
</gene>
<evidence type="ECO:0000256" key="1">
    <source>
        <dbReference type="SAM" id="Phobius"/>
    </source>
</evidence>
<dbReference type="InterPro" id="IPR013783">
    <property type="entry name" value="Ig-like_fold"/>
</dbReference>
<evidence type="ECO:0000313" key="2">
    <source>
        <dbReference type="EMBL" id="OGE04932.1"/>
    </source>
</evidence>
<dbReference type="EMBL" id="MFBQ01000016">
    <property type="protein sequence ID" value="OGE04932.1"/>
    <property type="molecule type" value="Genomic_DNA"/>
</dbReference>
<name>A0A1F5HLD7_9BACT</name>
<keyword evidence="1" id="KW-0812">Transmembrane</keyword>